<keyword evidence="2" id="KW-1185">Reference proteome</keyword>
<name>E6U951_ETHHY</name>
<keyword evidence="1" id="KW-0675">Receptor</keyword>
<dbReference type="RefSeq" id="WP_013485563.1">
    <property type="nucleotide sequence ID" value="NC_014828.1"/>
</dbReference>
<dbReference type="EMBL" id="CP002400">
    <property type="protein sequence ID" value="ADU27210.1"/>
    <property type="molecule type" value="Genomic_DNA"/>
</dbReference>
<proteinExistence type="predicted"/>
<sequence length="92" mass="10517">MDVTEYLITGKEVTETTPEKQELSYGIIKKYNNGTTLWFEPITDEKDGFVLRKSGSTIQSVFSEKRDTYIMDRNDPNVIAVYGTDQKAGREN</sequence>
<accession>E6U951</accession>
<organism evidence="1 2">
    <name type="scientific">Ethanoligenens harbinense (strain DSM 18485 / JCM 12961 / CGMCC 1.5033 / YUAN-3)</name>
    <dbReference type="NCBI Taxonomy" id="663278"/>
    <lineage>
        <taxon>Bacteria</taxon>
        <taxon>Bacillati</taxon>
        <taxon>Bacillota</taxon>
        <taxon>Clostridia</taxon>
        <taxon>Eubacteriales</taxon>
        <taxon>Oscillospiraceae</taxon>
        <taxon>Ethanoligenens</taxon>
    </lineage>
</organism>
<dbReference type="STRING" id="663278.Ethha_1678"/>
<evidence type="ECO:0000313" key="1">
    <source>
        <dbReference type="EMBL" id="ADU27210.1"/>
    </source>
</evidence>
<dbReference type="Proteomes" id="UP000001551">
    <property type="component" value="Chromosome"/>
</dbReference>
<gene>
    <name evidence="1" type="ordered locus">Ethha_1678</name>
</gene>
<dbReference type="AlphaFoldDB" id="E6U951"/>
<evidence type="ECO:0000313" key="2">
    <source>
        <dbReference type="Proteomes" id="UP000001551"/>
    </source>
</evidence>
<protein>
    <submittedName>
        <fullName evidence="1">Mannose-6-phosphate receptor (Cation dependent)</fullName>
    </submittedName>
</protein>
<dbReference type="HOGENOM" id="CLU_2408855_0_0_9"/>
<dbReference type="KEGG" id="eha:Ethha_1678"/>
<reference evidence="1 2" key="1">
    <citation type="submission" date="2010-12" db="EMBL/GenBank/DDBJ databases">
        <title>Complete sequence of Ethanoligenens harbinense YUAN-3.</title>
        <authorList>
            <person name="Lucas S."/>
            <person name="Copeland A."/>
            <person name="Lapidus A."/>
            <person name="Cheng J.-F."/>
            <person name="Bruce D."/>
            <person name="Goodwin L."/>
            <person name="Pitluck S."/>
            <person name="Chertkov O."/>
            <person name="Misra M."/>
            <person name="Detter J.C."/>
            <person name="Han C."/>
            <person name="Tapia R."/>
            <person name="Land M."/>
            <person name="Hauser L."/>
            <person name="Jeffries C."/>
            <person name="Kyrpides N."/>
            <person name="Ivanova N."/>
            <person name="Mikhailova N."/>
            <person name="Wang A."/>
            <person name="Mouttaki H."/>
            <person name="He Z."/>
            <person name="Zhou J."/>
            <person name="Hemme C.L."/>
            <person name="Woyke T."/>
        </authorList>
    </citation>
    <scope>NUCLEOTIDE SEQUENCE [LARGE SCALE GENOMIC DNA]</scope>
    <source>
        <strain evidence="2">DSM 18485 / JCM 12961 / CGMCC 1.5033 / YUAN-3</strain>
    </source>
</reference>